<dbReference type="CDD" id="cd20406">
    <property type="entry name" value="Tudor_Agenet_AtDUF_rpt2_4"/>
    <property type="match status" value="1"/>
</dbReference>
<evidence type="ECO:0000313" key="3">
    <source>
        <dbReference type="Proteomes" id="UP001454036"/>
    </source>
</evidence>
<feature type="domain" description="Agenet" evidence="1">
    <location>
        <begin position="76"/>
        <end position="134"/>
    </location>
</feature>
<evidence type="ECO:0000259" key="1">
    <source>
        <dbReference type="SMART" id="SM00743"/>
    </source>
</evidence>
<sequence>MAFERGQTVEIIDMDKGFTNSFYPAVVISQVTQEKFIIQYSTLYDKQIGDYDEFRPLREFQKEEKIRPTPPEVFVQEFCVNDKVDAYYQDGWWFGRIRRVKAGEIKKYVVHFNGTKENIEFEVGDLRVHQVWSQGQWSTP</sequence>
<dbReference type="SMART" id="SM00743">
    <property type="entry name" value="Agenet"/>
    <property type="match status" value="2"/>
</dbReference>
<dbReference type="Proteomes" id="UP001454036">
    <property type="component" value="Unassembled WGS sequence"/>
</dbReference>
<dbReference type="PANTHER" id="PTHR31917">
    <property type="entry name" value="AGENET DOMAIN-CONTAINING PROTEIN-RELATED"/>
    <property type="match status" value="1"/>
</dbReference>
<organism evidence="2 3">
    <name type="scientific">Lithospermum erythrorhizon</name>
    <name type="common">Purple gromwell</name>
    <name type="synonym">Lithospermum officinale var. erythrorhizon</name>
    <dbReference type="NCBI Taxonomy" id="34254"/>
    <lineage>
        <taxon>Eukaryota</taxon>
        <taxon>Viridiplantae</taxon>
        <taxon>Streptophyta</taxon>
        <taxon>Embryophyta</taxon>
        <taxon>Tracheophyta</taxon>
        <taxon>Spermatophyta</taxon>
        <taxon>Magnoliopsida</taxon>
        <taxon>eudicotyledons</taxon>
        <taxon>Gunneridae</taxon>
        <taxon>Pentapetalae</taxon>
        <taxon>asterids</taxon>
        <taxon>lamiids</taxon>
        <taxon>Boraginales</taxon>
        <taxon>Boraginaceae</taxon>
        <taxon>Boraginoideae</taxon>
        <taxon>Lithospermeae</taxon>
        <taxon>Lithospermum</taxon>
    </lineage>
</organism>
<gene>
    <name evidence="2" type="ORF">LIER_42295</name>
</gene>
<proteinExistence type="predicted"/>
<feature type="domain" description="Agenet" evidence="1">
    <location>
        <begin position="1"/>
        <end position="74"/>
    </location>
</feature>
<dbReference type="AlphaFoldDB" id="A0AAV3RMB8"/>
<dbReference type="PANTHER" id="PTHR31917:SF148">
    <property type="entry name" value="DUF724 DOMAIN-CONTAINING PROTEIN 2"/>
    <property type="match status" value="1"/>
</dbReference>
<name>A0AAV3RMB8_LITER</name>
<reference evidence="2 3" key="1">
    <citation type="submission" date="2024-01" db="EMBL/GenBank/DDBJ databases">
        <title>The complete chloroplast genome sequence of Lithospermum erythrorhizon: insights into the phylogenetic relationship among Boraginaceae species and the maternal lineages of purple gromwells.</title>
        <authorList>
            <person name="Okada T."/>
            <person name="Watanabe K."/>
        </authorList>
    </citation>
    <scope>NUCLEOTIDE SEQUENCE [LARGE SCALE GENOMIC DNA]</scope>
</reference>
<dbReference type="EMBL" id="BAABME010028796">
    <property type="protein sequence ID" value="GAA0182172.1"/>
    <property type="molecule type" value="Genomic_DNA"/>
</dbReference>
<dbReference type="InterPro" id="IPR008395">
    <property type="entry name" value="Agenet-like_dom"/>
</dbReference>
<evidence type="ECO:0000313" key="2">
    <source>
        <dbReference type="EMBL" id="GAA0182172.1"/>
    </source>
</evidence>
<comment type="caution">
    <text evidence="2">The sequence shown here is derived from an EMBL/GenBank/DDBJ whole genome shotgun (WGS) entry which is preliminary data.</text>
</comment>
<keyword evidence="3" id="KW-1185">Reference proteome</keyword>
<protein>
    <recommendedName>
        <fullName evidence="1">Agenet domain-containing protein</fullName>
    </recommendedName>
</protein>
<accession>A0AAV3RMB8</accession>
<dbReference type="Pfam" id="PF05641">
    <property type="entry name" value="Agenet"/>
    <property type="match status" value="1"/>
</dbReference>
<dbReference type="InterPro" id="IPR014002">
    <property type="entry name" value="Agenet_dom_plant"/>
</dbReference>